<comment type="caution">
    <text evidence="1">The sequence shown here is derived from an EMBL/GenBank/DDBJ whole genome shotgun (WGS) entry which is preliminary data.</text>
</comment>
<feature type="non-terminal residue" evidence="1">
    <location>
        <position position="60"/>
    </location>
</feature>
<dbReference type="AlphaFoldDB" id="A0AA35QRF0"/>
<keyword evidence="2" id="KW-1185">Reference proteome</keyword>
<protein>
    <submittedName>
        <fullName evidence="1">COP9 signalosome complex subunit 8</fullName>
    </submittedName>
</protein>
<proteinExistence type="predicted"/>
<accession>A0AA35QRF0</accession>
<dbReference type="Proteomes" id="UP001178461">
    <property type="component" value="Unassembled WGS sequence"/>
</dbReference>
<reference evidence="1" key="1">
    <citation type="submission" date="2022-12" db="EMBL/GenBank/DDBJ databases">
        <authorList>
            <person name="Alioto T."/>
            <person name="Alioto T."/>
            <person name="Gomez Garrido J."/>
        </authorList>
    </citation>
    <scope>NUCLEOTIDE SEQUENCE</scope>
</reference>
<feature type="non-terminal residue" evidence="1">
    <location>
        <position position="1"/>
    </location>
</feature>
<gene>
    <name evidence="1" type="ORF">PODLI_1B028861</name>
</gene>
<name>A0AA35QRF0_9SAUR</name>
<organism evidence="1 2">
    <name type="scientific">Podarcis lilfordi</name>
    <name type="common">Lilford's wall lizard</name>
    <dbReference type="NCBI Taxonomy" id="74358"/>
    <lineage>
        <taxon>Eukaryota</taxon>
        <taxon>Metazoa</taxon>
        <taxon>Chordata</taxon>
        <taxon>Craniata</taxon>
        <taxon>Vertebrata</taxon>
        <taxon>Euteleostomi</taxon>
        <taxon>Lepidosauria</taxon>
        <taxon>Squamata</taxon>
        <taxon>Bifurcata</taxon>
        <taxon>Unidentata</taxon>
        <taxon>Episquamata</taxon>
        <taxon>Laterata</taxon>
        <taxon>Lacertibaenia</taxon>
        <taxon>Lacertidae</taxon>
        <taxon>Podarcis</taxon>
    </lineage>
</organism>
<evidence type="ECO:0000313" key="2">
    <source>
        <dbReference type="Proteomes" id="UP001178461"/>
    </source>
</evidence>
<dbReference type="EMBL" id="CANTUW010000433">
    <property type="protein sequence ID" value="CAI7935402.1"/>
    <property type="molecule type" value="Genomic_DNA"/>
</dbReference>
<sequence>SSSRLSRPSMICSLGTLRINLMTLARCLWPGGPRCVPSYGTLWHKSALRWRYSFRTTHIS</sequence>
<evidence type="ECO:0000313" key="1">
    <source>
        <dbReference type="EMBL" id="CAI7935402.1"/>
    </source>
</evidence>